<dbReference type="EMBL" id="JPQT01000116">
    <property type="protein sequence ID" value="KFE49683.1"/>
    <property type="molecule type" value="Genomic_DNA"/>
</dbReference>
<dbReference type="Proteomes" id="UP000028643">
    <property type="component" value="Unassembled WGS sequence"/>
</dbReference>
<dbReference type="PATRIC" id="fig|317.174.peg.3886"/>
<evidence type="ECO:0000313" key="4">
    <source>
        <dbReference type="Proteomes" id="UP000028643"/>
    </source>
</evidence>
<dbReference type="GO" id="GO:0016810">
    <property type="term" value="F:hydrolase activity, acting on carbon-nitrogen (but not peptide) bonds"/>
    <property type="evidence" value="ECO:0007669"/>
    <property type="project" value="InterPro"/>
</dbReference>
<reference evidence="3 4" key="1">
    <citation type="submission" date="2014-07" db="EMBL/GenBank/DDBJ databases">
        <title>Draft Genome Sequences of Environmental Pseudomonas syringae strains.</title>
        <authorList>
            <person name="Baltrus D.A."/>
            <person name="Berge O."/>
            <person name="Morris C."/>
        </authorList>
    </citation>
    <scope>NUCLEOTIDE SEQUENCE [LARGE SCALE GENOMIC DNA]</scope>
    <source>
        <strain evidence="3 4">CEB003</strain>
    </source>
</reference>
<dbReference type="PROSITE" id="PS51677">
    <property type="entry name" value="NODB"/>
    <property type="match status" value="1"/>
</dbReference>
<dbReference type="Pfam" id="PF01522">
    <property type="entry name" value="Polysacc_deac_1"/>
    <property type="match status" value="1"/>
</dbReference>
<dbReference type="RefSeq" id="WP_047576951.1">
    <property type="nucleotide sequence ID" value="NZ_JPQT01000116.1"/>
</dbReference>
<dbReference type="SUPFAM" id="SSF88713">
    <property type="entry name" value="Glycoside hydrolase/deacetylase"/>
    <property type="match status" value="1"/>
</dbReference>
<proteinExistence type="predicted"/>
<feature type="domain" description="NodB homology" evidence="2">
    <location>
        <begin position="38"/>
        <end position="140"/>
    </location>
</feature>
<dbReference type="AlphaFoldDB" id="A0A085V2M0"/>
<dbReference type="PANTHER" id="PTHR47561:SF1">
    <property type="entry name" value="POLYSACCHARIDE DEACETYLASE FAMILY PROTEIN (AFU_ORTHOLOGUE AFUA_6G05030)"/>
    <property type="match status" value="1"/>
</dbReference>
<dbReference type="Gene3D" id="3.20.20.370">
    <property type="entry name" value="Glycoside hydrolase/deacetylase"/>
    <property type="match status" value="1"/>
</dbReference>
<gene>
    <name evidence="3" type="ORF">IV02_19005</name>
</gene>
<dbReference type="InterPro" id="IPR011330">
    <property type="entry name" value="Glyco_hydro/deAcase_b/a-brl"/>
</dbReference>
<dbReference type="PANTHER" id="PTHR47561">
    <property type="entry name" value="POLYSACCHARIDE DEACETYLASE FAMILY PROTEIN (AFU_ORTHOLOGUE AFUA_6G05030)"/>
    <property type="match status" value="1"/>
</dbReference>
<dbReference type="InterPro" id="IPR002509">
    <property type="entry name" value="NODB_dom"/>
</dbReference>
<evidence type="ECO:0000259" key="2">
    <source>
        <dbReference type="PROSITE" id="PS51677"/>
    </source>
</evidence>
<evidence type="ECO:0000313" key="3">
    <source>
        <dbReference type="EMBL" id="KFE49683.1"/>
    </source>
</evidence>
<organism evidence="3 4">
    <name type="scientific">Pseudomonas syringae</name>
    <dbReference type="NCBI Taxonomy" id="317"/>
    <lineage>
        <taxon>Bacteria</taxon>
        <taxon>Pseudomonadati</taxon>
        <taxon>Pseudomonadota</taxon>
        <taxon>Gammaproteobacteria</taxon>
        <taxon>Pseudomonadales</taxon>
        <taxon>Pseudomonadaceae</taxon>
        <taxon>Pseudomonas</taxon>
    </lineage>
</organism>
<name>A0A085V2M0_PSESX</name>
<evidence type="ECO:0000256" key="1">
    <source>
        <dbReference type="SAM" id="MobiDB-lite"/>
    </source>
</evidence>
<protein>
    <submittedName>
        <fullName evidence="3">Polysaccharide deacetylase</fullName>
    </submittedName>
</protein>
<feature type="compositionally biased region" description="Basic and acidic residues" evidence="1">
    <location>
        <begin position="283"/>
        <end position="294"/>
    </location>
</feature>
<feature type="region of interest" description="Disordered" evidence="1">
    <location>
        <begin position="280"/>
        <end position="300"/>
    </location>
</feature>
<comment type="caution">
    <text evidence="3">The sequence shown here is derived from an EMBL/GenBank/DDBJ whole genome shotgun (WGS) entry which is preliminary data.</text>
</comment>
<sequence length="300" mass="33175">MTEAKSVWPAPYRCAVVITIDYNDIHGILTQVPAIAGRDKSLSVWRYGTTRGVQRLLEVLDDQQIPATWCIPGIVAEENPQVVQAINAAGHEIACAGYRHEDFSQLDLAAQHASLKRGCDVIAEMTGQRPSGFRAPAGSYAPGFVDALRAEGISWSSSWSGDDLPYLHPVTQMDSAPLVELPLHCELEDEPYFAFNLAPAVPVSQARIASYAEVLKNWQQDFAGFHRFGLCYVMRLHPETLGTVGRSGLLLELLTWLKAQPDVWFATAEEVADWWSESNNSLPEDHPAAVFERHRPSHAS</sequence>
<dbReference type="GO" id="GO:0005975">
    <property type="term" value="P:carbohydrate metabolic process"/>
    <property type="evidence" value="ECO:0007669"/>
    <property type="project" value="InterPro"/>
</dbReference>
<accession>A0A085V2M0</accession>